<feature type="non-terminal residue" evidence="2">
    <location>
        <position position="166"/>
    </location>
</feature>
<proteinExistence type="predicted"/>
<evidence type="ECO:0000313" key="3">
    <source>
        <dbReference type="Proteomes" id="UP001208624"/>
    </source>
</evidence>
<reference evidence="2" key="1">
    <citation type="submission" date="2023-06" db="EMBL/GenBank/DDBJ databases">
        <title>Deciphering the underlying mechanisms mediating the transmission of blaNDM gene from human to animals in China.</title>
        <authorList>
            <person name="Chen K."/>
            <person name="Chen S."/>
        </authorList>
    </citation>
    <scope>NUCLEOTIDE SEQUENCE</scope>
    <source>
        <strain evidence="2">1199</strain>
    </source>
</reference>
<dbReference type="AlphaFoldDB" id="A0AAP3EMR5"/>
<feature type="non-terminal residue" evidence="2">
    <location>
        <position position="1"/>
    </location>
</feature>
<dbReference type="Proteomes" id="UP001208624">
    <property type="component" value="Unassembled WGS sequence"/>
</dbReference>
<accession>A0AAP3EMR5</accession>
<dbReference type="EMBL" id="JAOVKC010000305">
    <property type="protein sequence ID" value="MCV5625287.1"/>
    <property type="molecule type" value="Genomic_DNA"/>
</dbReference>
<organism evidence="2 3">
    <name type="scientific">Escherichia coli</name>
    <dbReference type="NCBI Taxonomy" id="562"/>
    <lineage>
        <taxon>Bacteria</taxon>
        <taxon>Pseudomonadati</taxon>
        <taxon>Pseudomonadota</taxon>
        <taxon>Gammaproteobacteria</taxon>
        <taxon>Enterobacterales</taxon>
        <taxon>Enterobacteriaceae</taxon>
        <taxon>Escherichia</taxon>
    </lineage>
</organism>
<evidence type="ECO:0000259" key="1">
    <source>
        <dbReference type="Pfam" id="PF25849"/>
    </source>
</evidence>
<gene>
    <name evidence="2" type="ORF">OFN31_26900</name>
</gene>
<sequence length="166" mass="18438">NAWLAGNNNFLEAGKFYTLPTDFFIESRGGKIANSHDGMTVFYTIVPVTQTFRLEADLTLEQIGPEVNGKSPAGQEGAGLFVRDIIGPQRQEPQSAGAEEYPQASNILMNAFITQNKKNDNLVQITSIVREGVIKTWGNEGITIKKQPIIENINFTQKRNIHMTIE</sequence>
<dbReference type="InterPro" id="IPR058953">
    <property type="entry name" value="PelX-like_N"/>
</dbReference>
<keyword evidence="2" id="KW-0456">Lyase</keyword>
<protein>
    <submittedName>
        <fullName evidence="2">Exopolygalacturonate lyase</fullName>
    </submittedName>
</protein>
<comment type="caution">
    <text evidence="2">The sequence shown here is derived from an EMBL/GenBank/DDBJ whole genome shotgun (WGS) entry which is preliminary data.</text>
</comment>
<feature type="domain" description="Pectate disaccharide-lyase-like N-terminal" evidence="1">
    <location>
        <begin position="11"/>
        <end position="166"/>
    </location>
</feature>
<dbReference type="GO" id="GO:0016829">
    <property type="term" value="F:lyase activity"/>
    <property type="evidence" value="ECO:0007669"/>
    <property type="project" value="UniProtKB-KW"/>
</dbReference>
<dbReference type="Pfam" id="PF25849">
    <property type="entry name" value="PelX_N"/>
    <property type="match status" value="1"/>
</dbReference>
<evidence type="ECO:0000313" key="2">
    <source>
        <dbReference type="EMBL" id="MCV5625287.1"/>
    </source>
</evidence>
<name>A0AAP3EMR5_ECOLX</name>